<keyword evidence="9 17" id="KW-0028">Amino-acid biosynthesis</keyword>
<dbReference type="AlphaFoldDB" id="A0A4S4BYV6"/>
<dbReference type="PANTHER" id="PTHR43622:SF7">
    <property type="entry name" value="3-DEHYDROQUINATE SYNTHASE, CHLOROPLASTIC"/>
    <property type="match status" value="1"/>
</dbReference>
<evidence type="ECO:0000256" key="5">
    <source>
        <dbReference type="ARBA" id="ARBA00005412"/>
    </source>
</evidence>
<comment type="caution">
    <text evidence="20">The sequence shown here is derived from an EMBL/GenBank/DDBJ whole genome shotgun (WGS) entry which is preliminary data.</text>
</comment>
<dbReference type="GO" id="GO:0008652">
    <property type="term" value="P:amino acid biosynthetic process"/>
    <property type="evidence" value="ECO:0007669"/>
    <property type="project" value="UniProtKB-KW"/>
</dbReference>
<comment type="subcellular location">
    <subcellularLocation>
        <location evidence="3 17">Cytoplasm</location>
    </subcellularLocation>
</comment>
<comment type="caution">
    <text evidence="17">Lacks conserved residue(s) required for the propagation of feature annotation.</text>
</comment>
<feature type="binding site" evidence="17">
    <location>
        <position position="257"/>
    </location>
    <ligand>
        <name>Zn(2+)</name>
        <dbReference type="ChEBI" id="CHEBI:29105"/>
    </ligand>
</feature>
<feature type="binding site" evidence="17">
    <location>
        <position position="152"/>
    </location>
    <ligand>
        <name>NAD(+)</name>
        <dbReference type="ChEBI" id="CHEBI:57540"/>
    </ligand>
</feature>
<evidence type="ECO:0000256" key="8">
    <source>
        <dbReference type="ARBA" id="ARBA00022490"/>
    </source>
</evidence>
<dbReference type="GO" id="GO:0009073">
    <property type="term" value="P:aromatic amino acid family biosynthetic process"/>
    <property type="evidence" value="ECO:0007669"/>
    <property type="project" value="UniProtKB-KW"/>
</dbReference>
<comment type="cofactor">
    <cofactor evidence="17">
        <name>Co(2+)</name>
        <dbReference type="ChEBI" id="CHEBI:48828"/>
    </cofactor>
    <cofactor evidence="17">
        <name>Zn(2+)</name>
        <dbReference type="ChEBI" id="CHEBI:29105"/>
    </cofactor>
    <text evidence="17">Binds 1 divalent metal cation per subunit. Can use either Co(2+) or Zn(2+).</text>
</comment>
<evidence type="ECO:0000256" key="17">
    <source>
        <dbReference type="HAMAP-Rule" id="MF_00110"/>
    </source>
</evidence>
<dbReference type="Gene3D" id="3.40.50.1970">
    <property type="match status" value="1"/>
</dbReference>
<dbReference type="GO" id="GO:0005737">
    <property type="term" value="C:cytoplasm"/>
    <property type="evidence" value="ECO:0007669"/>
    <property type="project" value="UniProtKB-SubCell"/>
</dbReference>
<dbReference type="UniPathway" id="UPA00053">
    <property type="reaction ID" value="UER00085"/>
</dbReference>
<comment type="catalytic activity">
    <reaction evidence="1 17">
        <text>7-phospho-2-dehydro-3-deoxy-D-arabino-heptonate = 3-dehydroquinate + phosphate</text>
        <dbReference type="Rhea" id="RHEA:21968"/>
        <dbReference type="ChEBI" id="CHEBI:32364"/>
        <dbReference type="ChEBI" id="CHEBI:43474"/>
        <dbReference type="ChEBI" id="CHEBI:58394"/>
        <dbReference type="EC" id="4.2.3.4"/>
    </reaction>
</comment>
<dbReference type="EMBL" id="SSOB01000016">
    <property type="protein sequence ID" value="THF78377.1"/>
    <property type="molecule type" value="Genomic_DNA"/>
</dbReference>
<evidence type="ECO:0000256" key="6">
    <source>
        <dbReference type="ARBA" id="ARBA00013031"/>
    </source>
</evidence>
<keyword evidence="8 17" id="KW-0963">Cytoplasm</keyword>
<feature type="binding site" evidence="17">
    <location>
        <begin position="116"/>
        <end position="120"/>
    </location>
    <ligand>
        <name>NAD(+)</name>
        <dbReference type="ChEBI" id="CHEBI:57540"/>
    </ligand>
</feature>
<dbReference type="HAMAP" id="MF_00110">
    <property type="entry name" value="DHQ_synthase"/>
    <property type="match status" value="1"/>
</dbReference>
<evidence type="ECO:0000256" key="10">
    <source>
        <dbReference type="ARBA" id="ARBA00022723"/>
    </source>
</evidence>
<evidence type="ECO:0000256" key="15">
    <source>
        <dbReference type="ARBA" id="ARBA00023239"/>
    </source>
</evidence>
<evidence type="ECO:0000313" key="21">
    <source>
        <dbReference type="Proteomes" id="UP000310636"/>
    </source>
</evidence>
<evidence type="ECO:0000256" key="14">
    <source>
        <dbReference type="ARBA" id="ARBA00023141"/>
    </source>
</evidence>
<feature type="binding site" evidence="17">
    <location>
        <position position="161"/>
    </location>
    <ligand>
        <name>NAD(+)</name>
        <dbReference type="ChEBI" id="CHEBI:57540"/>
    </ligand>
</feature>
<proteinExistence type="inferred from homology"/>
<dbReference type="NCBIfam" id="TIGR01357">
    <property type="entry name" value="aroB"/>
    <property type="match status" value="1"/>
</dbReference>
<dbReference type="Proteomes" id="UP000310636">
    <property type="component" value="Unassembled WGS sequence"/>
</dbReference>
<keyword evidence="21" id="KW-1185">Reference proteome</keyword>
<evidence type="ECO:0000259" key="18">
    <source>
        <dbReference type="Pfam" id="PF01761"/>
    </source>
</evidence>
<keyword evidence="14 17" id="KW-0057">Aromatic amino acid biosynthesis</keyword>
<evidence type="ECO:0000256" key="3">
    <source>
        <dbReference type="ARBA" id="ARBA00004496"/>
    </source>
</evidence>
<evidence type="ECO:0000256" key="12">
    <source>
        <dbReference type="ARBA" id="ARBA00022833"/>
    </source>
</evidence>
<dbReference type="GO" id="GO:0046872">
    <property type="term" value="F:metal ion binding"/>
    <property type="evidence" value="ECO:0007669"/>
    <property type="project" value="UniProtKB-KW"/>
</dbReference>
<evidence type="ECO:0000256" key="16">
    <source>
        <dbReference type="ARBA" id="ARBA00023285"/>
    </source>
</evidence>
<evidence type="ECO:0000259" key="19">
    <source>
        <dbReference type="Pfam" id="PF24621"/>
    </source>
</evidence>
<dbReference type="InterPro" id="IPR030963">
    <property type="entry name" value="DHQ_synth_fam"/>
</dbReference>
<feature type="domain" description="3-dehydroquinate synthase C-terminal" evidence="19">
    <location>
        <begin position="191"/>
        <end position="333"/>
    </location>
</feature>
<evidence type="ECO:0000313" key="20">
    <source>
        <dbReference type="EMBL" id="THF78377.1"/>
    </source>
</evidence>
<evidence type="ECO:0000256" key="9">
    <source>
        <dbReference type="ARBA" id="ARBA00022605"/>
    </source>
</evidence>
<keyword evidence="11 17" id="KW-0547">Nucleotide-binding</keyword>
<dbReference type="InterPro" id="IPR050071">
    <property type="entry name" value="Dehydroquinate_synthase"/>
</dbReference>
<feature type="domain" description="3-dehydroquinate synthase N-terminal" evidence="18">
    <location>
        <begin position="79"/>
        <end position="189"/>
    </location>
</feature>
<evidence type="ECO:0000256" key="2">
    <source>
        <dbReference type="ARBA" id="ARBA00001911"/>
    </source>
</evidence>
<evidence type="ECO:0000256" key="13">
    <source>
        <dbReference type="ARBA" id="ARBA00023027"/>
    </source>
</evidence>
<comment type="function">
    <text evidence="17">Catalyzes the conversion of 3-deoxy-D-arabino-heptulosonate 7-phosphate (DAHP) to dehydroquinate (DHQ).</text>
</comment>
<feature type="binding site" evidence="17">
    <location>
        <begin position="82"/>
        <end position="87"/>
    </location>
    <ligand>
        <name>NAD(+)</name>
        <dbReference type="ChEBI" id="CHEBI:57540"/>
    </ligand>
</feature>
<sequence>MLMADSTKRRELQVDLGERSYPILIGPGLLAEAGNLFREKGFPLKAPILLVADAAVEARYAPTLEASLRQAGYTVTRAVVPSGEQSKSLEMFDELITAALEAGLDRKSTVIALGGGVVGDLAGFVAASYMRGVRFVQVPTTILAHDSSVGGKVAVNHRLAKNIIGAFHQPEFVLYDLDTLKSLPMRDVRSGYSEVIKHGLIWDADFVNYCDERAERLLALDPDSLGHALYEGCKVKAIVVSRDERENDLRAILNLGHTIGHALEAVAGYGELLHGEAIAIGMVGSARLAEKFGYGADIAAETERLFRKFGLPVRIPGGYSTDAIMAAMMHDKKFSEGKMVFVVPKAIGEVEIRGDVPTEWVRSIVEGLKEENGV</sequence>
<comment type="similarity">
    <text evidence="5 17">Belongs to the sugar phosphate cyclases superfamily. Dehydroquinate synthase family.</text>
</comment>
<dbReference type="OrthoDB" id="9806583at2"/>
<keyword evidence="13 17" id="KW-0520">NAD</keyword>
<keyword evidence="15 17" id="KW-0456">Lyase</keyword>
<feature type="binding site" evidence="17">
    <location>
        <position position="274"/>
    </location>
    <ligand>
        <name>Zn(2+)</name>
        <dbReference type="ChEBI" id="CHEBI:29105"/>
    </ligand>
</feature>
<dbReference type="Pfam" id="PF24621">
    <property type="entry name" value="DHQS_C"/>
    <property type="match status" value="1"/>
</dbReference>
<dbReference type="PANTHER" id="PTHR43622">
    <property type="entry name" value="3-DEHYDROQUINATE SYNTHASE"/>
    <property type="match status" value="1"/>
</dbReference>
<dbReference type="InterPro" id="IPR056179">
    <property type="entry name" value="DHQS_C"/>
</dbReference>
<dbReference type="Pfam" id="PF01761">
    <property type="entry name" value="DHQ_synthase"/>
    <property type="match status" value="1"/>
</dbReference>
<dbReference type="PIRSF" id="PIRSF001455">
    <property type="entry name" value="DHQ_synth"/>
    <property type="match status" value="1"/>
</dbReference>
<dbReference type="InterPro" id="IPR016037">
    <property type="entry name" value="DHQ_synth_AroB"/>
</dbReference>
<dbReference type="SUPFAM" id="SSF56796">
    <property type="entry name" value="Dehydroquinate synthase-like"/>
    <property type="match status" value="1"/>
</dbReference>
<evidence type="ECO:0000256" key="1">
    <source>
        <dbReference type="ARBA" id="ARBA00001393"/>
    </source>
</evidence>
<dbReference type="CDD" id="cd08195">
    <property type="entry name" value="DHQS"/>
    <property type="match status" value="1"/>
</dbReference>
<dbReference type="FunFam" id="3.40.50.1970:FF:000001">
    <property type="entry name" value="3-dehydroquinate synthase"/>
    <property type="match status" value="1"/>
</dbReference>
<keyword evidence="12 17" id="KW-0862">Zinc</keyword>
<dbReference type="GO" id="GO:0003856">
    <property type="term" value="F:3-dehydroquinate synthase activity"/>
    <property type="evidence" value="ECO:0007669"/>
    <property type="project" value="UniProtKB-UniRule"/>
</dbReference>
<name>A0A4S4BYV6_9BACL</name>
<evidence type="ECO:0000256" key="4">
    <source>
        <dbReference type="ARBA" id="ARBA00004661"/>
    </source>
</evidence>
<gene>
    <name evidence="17" type="primary">aroB</name>
    <name evidence="20" type="ORF">E6C55_14275</name>
</gene>
<dbReference type="InterPro" id="IPR030960">
    <property type="entry name" value="DHQS/DOIS_N"/>
</dbReference>
<comment type="cofactor">
    <cofactor evidence="2 17">
        <name>NAD(+)</name>
        <dbReference type="ChEBI" id="CHEBI:57540"/>
    </cofactor>
</comment>
<organism evidence="20 21">
    <name type="scientific">Cohnella fermenti</name>
    <dbReference type="NCBI Taxonomy" id="2565925"/>
    <lineage>
        <taxon>Bacteria</taxon>
        <taxon>Bacillati</taxon>
        <taxon>Bacillota</taxon>
        <taxon>Bacilli</taxon>
        <taxon>Bacillales</taxon>
        <taxon>Paenibacillaceae</taxon>
        <taxon>Cohnella</taxon>
    </lineage>
</organism>
<accession>A0A4S4BYV6</accession>
<comment type="pathway">
    <text evidence="4 17">Metabolic intermediate biosynthesis; chorismate biosynthesis; chorismate from D-erythrose 4-phosphate and phosphoenolpyruvate: step 2/7.</text>
</comment>
<feature type="binding site" evidence="17">
    <location>
        <begin position="140"/>
        <end position="141"/>
    </location>
    <ligand>
        <name>NAD(+)</name>
        <dbReference type="ChEBI" id="CHEBI:57540"/>
    </ligand>
</feature>
<keyword evidence="10 17" id="KW-0479">Metal-binding</keyword>
<dbReference type="EC" id="4.2.3.4" evidence="6 17"/>
<feature type="binding site" evidence="17">
    <location>
        <position position="194"/>
    </location>
    <ligand>
        <name>Zn(2+)</name>
        <dbReference type="ChEBI" id="CHEBI:29105"/>
    </ligand>
</feature>
<dbReference type="GO" id="GO:0000166">
    <property type="term" value="F:nucleotide binding"/>
    <property type="evidence" value="ECO:0007669"/>
    <property type="project" value="UniProtKB-KW"/>
</dbReference>
<protein>
    <recommendedName>
        <fullName evidence="7 17">3-dehydroquinate synthase</fullName>
        <shortName evidence="17">DHQS</shortName>
        <ecNumber evidence="6 17">4.2.3.4</ecNumber>
    </recommendedName>
</protein>
<reference evidence="20 21" key="1">
    <citation type="submission" date="2019-04" db="EMBL/GenBank/DDBJ databases">
        <title>Cohnella sp. nov. isolated from preserved vegetables.</title>
        <authorList>
            <person name="Lin S.-Y."/>
            <person name="Hung M.-H."/>
            <person name="Young C.-C."/>
        </authorList>
    </citation>
    <scope>NUCLEOTIDE SEQUENCE [LARGE SCALE GENOMIC DNA]</scope>
    <source>
        <strain evidence="20 21">CC-MHH1044</strain>
    </source>
</reference>
<dbReference type="GO" id="GO:0009423">
    <property type="term" value="P:chorismate biosynthetic process"/>
    <property type="evidence" value="ECO:0007669"/>
    <property type="project" value="UniProtKB-UniRule"/>
</dbReference>
<evidence type="ECO:0000256" key="7">
    <source>
        <dbReference type="ARBA" id="ARBA00017684"/>
    </source>
</evidence>
<dbReference type="Gene3D" id="1.20.1090.10">
    <property type="entry name" value="Dehydroquinate synthase-like - alpha domain"/>
    <property type="match status" value="1"/>
</dbReference>
<evidence type="ECO:0000256" key="11">
    <source>
        <dbReference type="ARBA" id="ARBA00022741"/>
    </source>
</evidence>
<keyword evidence="16 17" id="KW-0170">Cobalt</keyword>